<dbReference type="HOGENOM" id="CLU_021112_0_0_1"/>
<protein>
    <submittedName>
        <fullName evidence="2">Uncharacterized protein</fullName>
    </submittedName>
</protein>
<evidence type="ECO:0000256" key="1">
    <source>
        <dbReference type="SAM" id="MobiDB-lite"/>
    </source>
</evidence>
<sequence>MTGIGNNEDLHREFRSLIMLVTLVTAINNSGEPTSRNYYEPCNEVVLEKDLPSRHRVLNAAAALLVRNTEVLAVAACDPPPHQPFPSAHDANNNTASSPVQNYSYHLWAIQQDPKQVNYIYPTTNKLDRKDDEDCSPRFDDNDRRFSDITAVTKPDLQDEYIELVNNGKSHMSSVNFNDWGSLFTIPNNDPLENHAATLEDYFRQYKSLPKERRMTYFAFTRYIVSRSWKKMHRRFFHWCSLGFMMFLTRVSEQQFRLSFKCRSSFLPTSTRNDAVLGGLLVGMQEKGQIESVVMSQCSSSNFRSELPHLLAAFAEVLEKKERKRVYSEATCYEFHQLLVVALIAYGNALSAFGEVERKLNLEKMGKAKAGQDEHKPTSAKSDDTDSKPVLADSQGAVDLEGLMKTREECAEQLWKCCYLLWRIADSQILSDHLTVLGSLCLHMPDGKHRKSLYVEELKFFTGLTGALNKDRGDGEDGEVEGKDVDTDEEDEDMDEEFGVKPETYVRNRDLALVYKRWIHLQVSHWMALDVLSSFSHGTAAQSVKIHLLTMKHLKRTNDSYEMESWETTIKKLAAQATQAPGLPQQSWIGDRSFYRSSIPFDAETTIIFLKKKIDHYAKVEQSNAIFRAFKPKEDHPDLYAPEFYGGVHCEVALASLAKYTNEAMDKTTEPGIFLEEIIRNSNHNVIAMPMSKLCCPVCRELLDILQGETTDFDVHGYHRTVSPMQLPLWLPHNTMEQIVARFKNILYREIAVMMQARQRY</sequence>
<organism evidence="2 3">
    <name type="scientific">Piloderma croceum (strain F 1598)</name>
    <dbReference type="NCBI Taxonomy" id="765440"/>
    <lineage>
        <taxon>Eukaryota</taxon>
        <taxon>Fungi</taxon>
        <taxon>Dikarya</taxon>
        <taxon>Basidiomycota</taxon>
        <taxon>Agaricomycotina</taxon>
        <taxon>Agaricomycetes</taxon>
        <taxon>Agaricomycetidae</taxon>
        <taxon>Atheliales</taxon>
        <taxon>Atheliaceae</taxon>
        <taxon>Piloderma</taxon>
    </lineage>
</organism>
<dbReference type="EMBL" id="KN832986">
    <property type="protein sequence ID" value="KIM84798.1"/>
    <property type="molecule type" value="Genomic_DNA"/>
</dbReference>
<feature type="compositionally biased region" description="Basic and acidic residues" evidence="1">
    <location>
        <begin position="471"/>
        <end position="485"/>
    </location>
</feature>
<dbReference type="AlphaFoldDB" id="A0A0C3BEQ5"/>
<dbReference type="InParanoid" id="A0A0C3BEQ5"/>
<dbReference type="STRING" id="765440.A0A0C3BEQ5"/>
<proteinExistence type="predicted"/>
<dbReference type="Proteomes" id="UP000054166">
    <property type="component" value="Unassembled WGS sequence"/>
</dbReference>
<name>A0A0C3BEQ5_PILCF</name>
<evidence type="ECO:0000313" key="3">
    <source>
        <dbReference type="Proteomes" id="UP000054166"/>
    </source>
</evidence>
<feature type="compositionally biased region" description="Acidic residues" evidence="1">
    <location>
        <begin position="486"/>
        <end position="496"/>
    </location>
</feature>
<feature type="region of interest" description="Disordered" evidence="1">
    <location>
        <begin position="471"/>
        <end position="496"/>
    </location>
</feature>
<evidence type="ECO:0000313" key="2">
    <source>
        <dbReference type="EMBL" id="KIM84798.1"/>
    </source>
</evidence>
<feature type="compositionally biased region" description="Basic and acidic residues" evidence="1">
    <location>
        <begin position="367"/>
        <end position="387"/>
    </location>
</feature>
<feature type="region of interest" description="Disordered" evidence="1">
    <location>
        <begin position="367"/>
        <end position="391"/>
    </location>
</feature>
<keyword evidence="3" id="KW-1185">Reference proteome</keyword>
<reference evidence="3" key="2">
    <citation type="submission" date="2015-01" db="EMBL/GenBank/DDBJ databases">
        <title>Evolutionary Origins and Diversification of the Mycorrhizal Mutualists.</title>
        <authorList>
            <consortium name="DOE Joint Genome Institute"/>
            <consortium name="Mycorrhizal Genomics Consortium"/>
            <person name="Kohler A."/>
            <person name="Kuo A."/>
            <person name="Nagy L.G."/>
            <person name="Floudas D."/>
            <person name="Copeland A."/>
            <person name="Barry K.W."/>
            <person name="Cichocki N."/>
            <person name="Veneault-Fourrey C."/>
            <person name="LaButti K."/>
            <person name="Lindquist E.A."/>
            <person name="Lipzen A."/>
            <person name="Lundell T."/>
            <person name="Morin E."/>
            <person name="Murat C."/>
            <person name="Riley R."/>
            <person name="Ohm R."/>
            <person name="Sun H."/>
            <person name="Tunlid A."/>
            <person name="Henrissat B."/>
            <person name="Grigoriev I.V."/>
            <person name="Hibbett D.S."/>
            <person name="Martin F."/>
        </authorList>
    </citation>
    <scope>NUCLEOTIDE SEQUENCE [LARGE SCALE GENOMIC DNA]</scope>
    <source>
        <strain evidence="3">F 1598</strain>
    </source>
</reference>
<gene>
    <name evidence="2" type="ORF">PILCRDRAFT_369556</name>
</gene>
<accession>A0A0C3BEQ5</accession>
<reference evidence="2 3" key="1">
    <citation type="submission" date="2014-04" db="EMBL/GenBank/DDBJ databases">
        <authorList>
            <consortium name="DOE Joint Genome Institute"/>
            <person name="Kuo A."/>
            <person name="Tarkka M."/>
            <person name="Buscot F."/>
            <person name="Kohler A."/>
            <person name="Nagy L.G."/>
            <person name="Floudas D."/>
            <person name="Copeland A."/>
            <person name="Barry K.W."/>
            <person name="Cichocki N."/>
            <person name="Veneault-Fourrey C."/>
            <person name="LaButti K."/>
            <person name="Lindquist E.A."/>
            <person name="Lipzen A."/>
            <person name="Lundell T."/>
            <person name="Morin E."/>
            <person name="Murat C."/>
            <person name="Sun H."/>
            <person name="Tunlid A."/>
            <person name="Henrissat B."/>
            <person name="Grigoriev I.V."/>
            <person name="Hibbett D.S."/>
            <person name="Martin F."/>
            <person name="Nordberg H.P."/>
            <person name="Cantor M.N."/>
            <person name="Hua S.X."/>
        </authorList>
    </citation>
    <scope>NUCLEOTIDE SEQUENCE [LARGE SCALE GENOMIC DNA]</scope>
    <source>
        <strain evidence="2 3">F 1598</strain>
    </source>
</reference>